<dbReference type="Pfam" id="PF00534">
    <property type="entry name" value="Glycos_transf_1"/>
    <property type="match status" value="1"/>
</dbReference>
<evidence type="ECO:0000313" key="3">
    <source>
        <dbReference type="EMBL" id="NMC62791.1"/>
    </source>
</evidence>
<reference evidence="3 4" key="1">
    <citation type="journal article" date="2020" name="Biotechnol. Biofuels">
        <title>New insights from the biogas microbiome by comprehensive genome-resolved metagenomics of nearly 1600 species originating from multiple anaerobic digesters.</title>
        <authorList>
            <person name="Campanaro S."/>
            <person name="Treu L."/>
            <person name="Rodriguez-R L.M."/>
            <person name="Kovalovszki A."/>
            <person name="Ziels R.M."/>
            <person name="Maus I."/>
            <person name="Zhu X."/>
            <person name="Kougias P.G."/>
            <person name="Basile A."/>
            <person name="Luo G."/>
            <person name="Schluter A."/>
            <person name="Konstantinidis K.T."/>
            <person name="Angelidaki I."/>
        </authorList>
    </citation>
    <scope>NUCLEOTIDE SEQUENCE [LARGE SCALE GENOMIC DNA]</scope>
    <source>
        <strain evidence="3">AS27yjCOA_65</strain>
    </source>
</reference>
<accession>A0A7X9FRG0</accession>
<evidence type="ECO:0000259" key="2">
    <source>
        <dbReference type="Pfam" id="PF13439"/>
    </source>
</evidence>
<sequence>MKRKARVLYTMHCYYNRAGTEEHTRSLAKGLSEDFETYIVAPEHERLVLFKDGREIIAHPIPSLPWPATPYRSAEFEEAFDRIVKALDPDLIHVQHFFNWPLSVLDQIASFKRPMCISFHDYYAITPHFTMEGTANPLVVTDSRYSKKLFGKDLSNYLQERQEQLRRSLKRFALKIVPSRYLASVLDQVYQGDYTVIPHGIEPFTCTKHDYVDGAPVFGYVGTLLPQKGFAHLGPVFKRLHEEYPNTSLKVFGGGLLAQLALPEAMIMHGAYEPKDLPSIMSQIDIGIITSTFAETFSLVLSEFWQAGIPVAASRIGALAERIKHGENGLLFAPGDEEDMYQTLKSFLISQDWRMWKVPTPRPLEQMLDDYRDLYRQLL</sequence>
<dbReference type="GO" id="GO:0016757">
    <property type="term" value="F:glycosyltransferase activity"/>
    <property type="evidence" value="ECO:0007669"/>
    <property type="project" value="InterPro"/>
</dbReference>
<evidence type="ECO:0000313" key="4">
    <source>
        <dbReference type="Proteomes" id="UP000524246"/>
    </source>
</evidence>
<gene>
    <name evidence="3" type="ORF">GYA55_06440</name>
</gene>
<organism evidence="3 4">
    <name type="scientific">SAR324 cluster bacterium</name>
    <dbReference type="NCBI Taxonomy" id="2024889"/>
    <lineage>
        <taxon>Bacteria</taxon>
        <taxon>Deltaproteobacteria</taxon>
        <taxon>SAR324 cluster</taxon>
    </lineage>
</organism>
<name>A0A7X9FRG0_9DELT</name>
<feature type="domain" description="Glycosyl transferase family 1" evidence="1">
    <location>
        <begin position="213"/>
        <end position="351"/>
    </location>
</feature>
<feature type="domain" description="Glycosyltransferase subfamily 4-like N-terminal" evidence="2">
    <location>
        <begin position="19"/>
        <end position="202"/>
    </location>
</feature>
<protein>
    <submittedName>
        <fullName evidence="3">Glycosyltransferase family 4 protein</fullName>
    </submittedName>
</protein>
<dbReference type="InterPro" id="IPR001296">
    <property type="entry name" value="Glyco_trans_1"/>
</dbReference>
<dbReference type="Gene3D" id="3.40.50.2000">
    <property type="entry name" value="Glycogen Phosphorylase B"/>
    <property type="match status" value="2"/>
</dbReference>
<keyword evidence="3" id="KW-0808">Transferase</keyword>
<dbReference type="PANTHER" id="PTHR45947">
    <property type="entry name" value="SULFOQUINOVOSYL TRANSFERASE SQD2"/>
    <property type="match status" value="1"/>
</dbReference>
<evidence type="ECO:0000259" key="1">
    <source>
        <dbReference type="Pfam" id="PF00534"/>
    </source>
</evidence>
<dbReference type="AlphaFoldDB" id="A0A7X9FRG0"/>
<dbReference type="PANTHER" id="PTHR45947:SF13">
    <property type="entry name" value="TRANSFERASE"/>
    <property type="match status" value="1"/>
</dbReference>
<dbReference type="SUPFAM" id="SSF53756">
    <property type="entry name" value="UDP-Glycosyltransferase/glycogen phosphorylase"/>
    <property type="match status" value="1"/>
</dbReference>
<dbReference type="InterPro" id="IPR028098">
    <property type="entry name" value="Glyco_trans_4-like_N"/>
</dbReference>
<comment type="caution">
    <text evidence="3">The sequence shown here is derived from an EMBL/GenBank/DDBJ whole genome shotgun (WGS) entry which is preliminary data.</text>
</comment>
<dbReference type="InterPro" id="IPR050194">
    <property type="entry name" value="Glycosyltransferase_grp1"/>
</dbReference>
<dbReference type="Proteomes" id="UP000524246">
    <property type="component" value="Unassembled WGS sequence"/>
</dbReference>
<dbReference type="EMBL" id="JAAZON010000279">
    <property type="protein sequence ID" value="NMC62791.1"/>
    <property type="molecule type" value="Genomic_DNA"/>
</dbReference>
<dbReference type="Pfam" id="PF13439">
    <property type="entry name" value="Glyco_transf_4"/>
    <property type="match status" value="1"/>
</dbReference>
<proteinExistence type="predicted"/>